<reference evidence="9 10" key="1">
    <citation type="submission" date="2013-08" db="EMBL/GenBank/DDBJ databases">
        <title>The genome sequence of Knoellia sinensis.</title>
        <authorList>
            <person name="Zhu W."/>
            <person name="Wang G."/>
        </authorList>
    </citation>
    <scope>NUCLEOTIDE SEQUENCE [LARGE SCALE GENOMIC DNA]</scope>
    <source>
        <strain evidence="9 10">KCTC 19936</strain>
    </source>
</reference>
<feature type="domain" description="Aldehyde dehydrogenase" evidence="8">
    <location>
        <begin position="39"/>
        <end position="340"/>
    </location>
</feature>
<evidence type="ECO:0000259" key="8">
    <source>
        <dbReference type="Pfam" id="PF00171"/>
    </source>
</evidence>
<comment type="function">
    <text evidence="7">Catalyzes the NADPH-dependent reduction of L-glutamate 5-phosphate into L-glutamate 5-semialdehyde and phosphate. The product spontaneously undergoes cyclization to form 1-pyrroline-5-carboxylate.</text>
</comment>
<dbReference type="GO" id="GO:0055129">
    <property type="term" value="P:L-proline biosynthetic process"/>
    <property type="evidence" value="ECO:0007669"/>
    <property type="project" value="UniProtKB-UniRule"/>
</dbReference>
<dbReference type="InterPro" id="IPR000965">
    <property type="entry name" value="GPR_dom"/>
</dbReference>
<dbReference type="Pfam" id="PF00171">
    <property type="entry name" value="Aldedh"/>
    <property type="match status" value="1"/>
</dbReference>
<dbReference type="NCBIfam" id="TIGR00407">
    <property type="entry name" value="proA"/>
    <property type="match status" value="1"/>
</dbReference>
<dbReference type="GO" id="GO:0005737">
    <property type="term" value="C:cytoplasm"/>
    <property type="evidence" value="ECO:0007669"/>
    <property type="project" value="UniProtKB-SubCell"/>
</dbReference>
<dbReference type="FunFam" id="3.40.309.10:FF:000006">
    <property type="entry name" value="Gamma-glutamyl phosphate reductase"/>
    <property type="match status" value="1"/>
</dbReference>
<dbReference type="PANTHER" id="PTHR11063:SF8">
    <property type="entry name" value="DELTA-1-PYRROLINE-5-CARBOXYLATE SYNTHASE"/>
    <property type="match status" value="1"/>
</dbReference>
<keyword evidence="10" id="KW-1185">Reference proteome</keyword>
<evidence type="ECO:0000256" key="2">
    <source>
        <dbReference type="ARBA" id="ARBA00022605"/>
    </source>
</evidence>
<comment type="catalytic activity">
    <reaction evidence="6 7">
        <text>L-glutamate 5-semialdehyde + phosphate + NADP(+) = L-glutamyl 5-phosphate + NADPH + H(+)</text>
        <dbReference type="Rhea" id="RHEA:19541"/>
        <dbReference type="ChEBI" id="CHEBI:15378"/>
        <dbReference type="ChEBI" id="CHEBI:43474"/>
        <dbReference type="ChEBI" id="CHEBI:57783"/>
        <dbReference type="ChEBI" id="CHEBI:58066"/>
        <dbReference type="ChEBI" id="CHEBI:58274"/>
        <dbReference type="ChEBI" id="CHEBI:58349"/>
        <dbReference type="EC" id="1.2.1.41"/>
    </reaction>
</comment>
<evidence type="ECO:0000313" key="10">
    <source>
        <dbReference type="Proteomes" id="UP000030002"/>
    </source>
</evidence>
<dbReference type="AlphaFoldDB" id="A0A0A0J2U7"/>
<evidence type="ECO:0000256" key="6">
    <source>
        <dbReference type="ARBA" id="ARBA00049024"/>
    </source>
</evidence>
<organism evidence="9 10">
    <name type="scientific">Knoellia sinensis KCTC 19936</name>
    <dbReference type="NCBI Taxonomy" id="1385520"/>
    <lineage>
        <taxon>Bacteria</taxon>
        <taxon>Bacillati</taxon>
        <taxon>Actinomycetota</taxon>
        <taxon>Actinomycetes</taxon>
        <taxon>Micrococcales</taxon>
        <taxon>Intrasporangiaceae</taxon>
        <taxon>Knoellia</taxon>
    </lineage>
</organism>
<comment type="similarity">
    <text evidence="7">Belongs to the gamma-glutamyl phosphate reductase family.</text>
</comment>
<dbReference type="Gene3D" id="3.40.309.10">
    <property type="entry name" value="Aldehyde Dehydrogenase, Chain A, domain 2"/>
    <property type="match status" value="1"/>
</dbReference>
<dbReference type="SUPFAM" id="SSF53720">
    <property type="entry name" value="ALDH-like"/>
    <property type="match status" value="1"/>
</dbReference>
<dbReference type="STRING" id="1385520.N802_10070"/>
<sequence>MERIVVTPVILPLHVVAFRDAGMPSAHHTYAGPMAVVPTVAELASRARVASRRLALLSRADKDAALRALADALDAATTQIVAANAEDIERGRSGGMADGLIDRLTLTPDRVGSVANALRDIAALPDPVGELVRGSTLANGLQIRQVRVPMGVVGMIYEARPNVTVDAAGLGLKSGNAVILRGGSAAESTNRTLVDVMRGALETQGLLVDAIALLEGGREVVKELLTARGQVDLIIPRGGAGLIQTVVTESTVPVIETGVGNCHVYVDAAADLDKALAIAVNAKTHRPSVCNAAESLLVHESLAGEFLPKVLAELSSAGVTLHTDPAAGSAAEAAGIPHVEATDEDWDTEYLALEMAVRVVPDLDSALAHIQQHTSGHTEAIVTEDRAAARRFTTEVDAAAVMVNASTRFTDGGEFGFGAEIGISTQKLHARGPMALPELTTTKWIVEGDGQIR</sequence>
<dbReference type="InterPro" id="IPR012134">
    <property type="entry name" value="Glu-5-SA_DH"/>
</dbReference>
<dbReference type="PANTHER" id="PTHR11063">
    <property type="entry name" value="GLUTAMATE SEMIALDEHYDE DEHYDROGENASE"/>
    <property type="match status" value="1"/>
</dbReference>
<name>A0A0A0J2U7_9MICO</name>
<comment type="pathway">
    <text evidence="1 7">Amino-acid biosynthesis; L-proline biosynthesis; L-glutamate 5-semialdehyde from L-glutamate: step 2/2.</text>
</comment>
<dbReference type="EC" id="1.2.1.41" evidence="7"/>
<dbReference type="eggNOG" id="COG0014">
    <property type="taxonomic scope" value="Bacteria"/>
</dbReference>
<evidence type="ECO:0000256" key="4">
    <source>
        <dbReference type="ARBA" id="ARBA00022857"/>
    </source>
</evidence>
<keyword evidence="5 7" id="KW-0560">Oxidoreductase</keyword>
<accession>A0A0A0J2U7</accession>
<evidence type="ECO:0000256" key="1">
    <source>
        <dbReference type="ARBA" id="ARBA00004985"/>
    </source>
</evidence>
<keyword evidence="3 7" id="KW-0641">Proline biosynthesis</keyword>
<evidence type="ECO:0000313" key="9">
    <source>
        <dbReference type="EMBL" id="KGN29961.1"/>
    </source>
</evidence>
<comment type="subcellular location">
    <subcellularLocation>
        <location evidence="7">Cytoplasm</location>
    </subcellularLocation>
</comment>
<dbReference type="GO" id="GO:0004350">
    <property type="term" value="F:glutamate-5-semialdehyde dehydrogenase activity"/>
    <property type="evidence" value="ECO:0007669"/>
    <property type="project" value="UniProtKB-UniRule"/>
</dbReference>
<dbReference type="InterPro" id="IPR016161">
    <property type="entry name" value="Ald_DH/histidinol_DH"/>
</dbReference>
<dbReference type="InterPro" id="IPR015590">
    <property type="entry name" value="Aldehyde_DH_dom"/>
</dbReference>
<dbReference type="PIRSF" id="PIRSF000151">
    <property type="entry name" value="GPR"/>
    <property type="match status" value="1"/>
</dbReference>
<dbReference type="CDD" id="cd07079">
    <property type="entry name" value="ALDH_F18-19_ProA-GPR"/>
    <property type="match status" value="1"/>
</dbReference>
<keyword evidence="4 7" id="KW-0521">NADP</keyword>
<comment type="caution">
    <text evidence="9">The sequence shown here is derived from an EMBL/GenBank/DDBJ whole genome shotgun (WGS) entry which is preliminary data.</text>
</comment>
<keyword evidence="2 7" id="KW-0028">Amino-acid biosynthesis</keyword>
<proteinExistence type="inferred from homology"/>
<dbReference type="InterPro" id="IPR016163">
    <property type="entry name" value="Ald_DH_C"/>
</dbReference>
<evidence type="ECO:0000256" key="3">
    <source>
        <dbReference type="ARBA" id="ARBA00022650"/>
    </source>
</evidence>
<dbReference type="UniPathway" id="UPA00098">
    <property type="reaction ID" value="UER00360"/>
</dbReference>
<gene>
    <name evidence="7" type="primary">proA</name>
    <name evidence="9" type="ORF">N802_10070</name>
</gene>
<dbReference type="PROSITE" id="PS01223">
    <property type="entry name" value="PROA"/>
    <property type="match status" value="1"/>
</dbReference>
<dbReference type="InterPro" id="IPR016162">
    <property type="entry name" value="Ald_DH_N"/>
</dbReference>
<dbReference type="NCBIfam" id="NF001221">
    <property type="entry name" value="PRK00197.1"/>
    <property type="match status" value="1"/>
</dbReference>
<keyword evidence="7" id="KW-0963">Cytoplasm</keyword>
<dbReference type="Gene3D" id="3.40.605.10">
    <property type="entry name" value="Aldehyde Dehydrogenase, Chain A, domain 1"/>
    <property type="match status" value="1"/>
</dbReference>
<evidence type="ECO:0000256" key="7">
    <source>
        <dbReference type="HAMAP-Rule" id="MF_00412"/>
    </source>
</evidence>
<dbReference type="EMBL" id="AVPJ01000024">
    <property type="protein sequence ID" value="KGN29961.1"/>
    <property type="molecule type" value="Genomic_DNA"/>
</dbReference>
<dbReference type="GO" id="GO:0050661">
    <property type="term" value="F:NADP binding"/>
    <property type="evidence" value="ECO:0007669"/>
    <property type="project" value="InterPro"/>
</dbReference>
<protein>
    <recommendedName>
        <fullName evidence="7">Gamma-glutamyl phosphate reductase</fullName>
        <shortName evidence="7">GPR</shortName>
        <ecNumber evidence="7">1.2.1.41</ecNumber>
    </recommendedName>
    <alternativeName>
        <fullName evidence="7">Glutamate-5-semialdehyde dehydrogenase</fullName>
    </alternativeName>
    <alternativeName>
        <fullName evidence="7">Glutamyl-gamma-semialdehyde dehydrogenase</fullName>
        <shortName evidence="7">GSA dehydrogenase</shortName>
    </alternativeName>
</protein>
<evidence type="ECO:0000256" key="5">
    <source>
        <dbReference type="ARBA" id="ARBA00023002"/>
    </source>
</evidence>
<dbReference type="InterPro" id="IPR020593">
    <property type="entry name" value="G-glutamylP_reductase_CS"/>
</dbReference>
<dbReference type="Proteomes" id="UP000030002">
    <property type="component" value="Unassembled WGS sequence"/>
</dbReference>
<dbReference type="HAMAP" id="MF_00412">
    <property type="entry name" value="ProA"/>
    <property type="match status" value="1"/>
</dbReference>